<proteinExistence type="predicted"/>
<dbReference type="Gene3D" id="2.60.120.650">
    <property type="entry name" value="Cupin"/>
    <property type="match status" value="1"/>
</dbReference>
<keyword evidence="4" id="KW-0408">Iron</keyword>
<dbReference type="PANTHER" id="PTHR12461">
    <property type="entry name" value="HYPOXIA-INDUCIBLE FACTOR 1 ALPHA INHIBITOR-RELATED"/>
    <property type="match status" value="1"/>
</dbReference>
<evidence type="ECO:0000259" key="5">
    <source>
        <dbReference type="PROSITE" id="PS51184"/>
    </source>
</evidence>
<dbReference type="SUPFAM" id="SSF51197">
    <property type="entry name" value="Clavaminate synthase-like"/>
    <property type="match status" value="1"/>
</dbReference>
<gene>
    <name evidence="6" type="ORF">O0931_14325</name>
</gene>
<name>A0ABT4KZY5_9SPHI</name>
<evidence type="ECO:0000256" key="2">
    <source>
        <dbReference type="ARBA" id="ARBA00022723"/>
    </source>
</evidence>
<feature type="domain" description="JmjC" evidence="5">
    <location>
        <begin position="81"/>
        <end position="252"/>
    </location>
</feature>
<sequence length="285" mass="32713">MTTIDRRSDLSYKEFIEKYQKTGTPVILENATEVWGENKIFTPEFFRKHFGDRTTTFATEKYTVSQVLDLTEKGTLENPAPYPVKFKIMEQLPELIAYMQPLHMNLCKPNWLNTKMLKNKLSNVMDLHIGGIGNAYEVHKDTYHVHAWLVQLYGEKEVIVFPKDQEELMYPGKGGLLASRSPINIMNPDYEKYPKFRNATPIKATVKAGEVFYIPSGVWHTTKAYGQNISTIIDQMNSSNFKAWRNDVYSYKAFYNKKRAVLDYIAASVIGAICKIGDLADLIIN</sequence>
<dbReference type="EMBL" id="JAPWGL010000003">
    <property type="protein sequence ID" value="MCZ4224482.1"/>
    <property type="molecule type" value="Genomic_DNA"/>
</dbReference>
<comment type="caution">
    <text evidence="6">The sequence shown here is derived from an EMBL/GenBank/DDBJ whole genome shotgun (WGS) entry which is preliminary data.</text>
</comment>
<comment type="cofactor">
    <cofactor evidence="1">
        <name>Fe(2+)</name>
        <dbReference type="ChEBI" id="CHEBI:29033"/>
    </cofactor>
</comment>
<dbReference type="PROSITE" id="PS51184">
    <property type="entry name" value="JMJC"/>
    <property type="match status" value="1"/>
</dbReference>
<dbReference type="Proteomes" id="UP001144341">
    <property type="component" value="Unassembled WGS sequence"/>
</dbReference>
<dbReference type="PANTHER" id="PTHR12461:SF106">
    <property type="entry name" value="BIFUNCTIONAL PEPTIDASE AND ARGINYL-HYDROXYLASE JMJD5"/>
    <property type="match status" value="1"/>
</dbReference>
<protein>
    <submittedName>
        <fullName evidence="6">Cupin-like domain-containing protein</fullName>
    </submittedName>
</protein>
<keyword evidence="3" id="KW-0560">Oxidoreductase</keyword>
<evidence type="ECO:0000313" key="7">
    <source>
        <dbReference type="Proteomes" id="UP001144341"/>
    </source>
</evidence>
<dbReference type="SMART" id="SM00558">
    <property type="entry name" value="JmjC"/>
    <property type="match status" value="1"/>
</dbReference>
<reference evidence="6" key="1">
    <citation type="submission" date="2022-12" db="EMBL/GenBank/DDBJ databases">
        <title>Genome sequence of SJ11.</title>
        <authorList>
            <person name="Woo H."/>
        </authorList>
    </citation>
    <scope>NUCLEOTIDE SEQUENCE</scope>
    <source>
        <strain evidence="6">SJ11</strain>
    </source>
</reference>
<keyword evidence="7" id="KW-1185">Reference proteome</keyword>
<evidence type="ECO:0000256" key="4">
    <source>
        <dbReference type="ARBA" id="ARBA00023004"/>
    </source>
</evidence>
<dbReference type="InterPro" id="IPR003347">
    <property type="entry name" value="JmjC_dom"/>
</dbReference>
<dbReference type="Pfam" id="PF13621">
    <property type="entry name" value="Cupin_8"/>
    <property type="match status" value="1"/>
</dbReference>
<dbReference type="InterPro" id="IPR041667">
    <property type="entry name" value="Cupin_8"/>
</dbReference>
<evidence type="ECO:0000256" key="3">
    <source>
        <dbReference type="ARBA" id="ARBA00023002"/>
    </source>
</evidence>
<keyword evidence="2" id="KW-0479">Metal-binding</keyword>
<accession>A0ABT4KZY5</accession>
<dbReference type="RefSeq" id="WP_269416248.1">
    <property type="nucleotide sequence ID" value="NZ_JAPWGL010000003.1"/>
</dbReference>
<organism evidence="6 7">
    <name type="scientific">Pedobacter rhodius</name>
    <dbReference type="NCBI Taxonomy" id="3004098"/>
    <lineage>
        <taxon>Bacteria</taxon>
        <taxon>Pseudomonadati</taxon>
        <taxon>Bacteroidota</taxon>
        <taxon>Sphingobacteriia</taxon>
        <taxon>Sphingobacteriales</taxon>
        <taxon>Sphingobacteriaceae</taxon>
        <taxon>Pedobacter</taxon>
    </lineage>
</organism>
<evidence type="ECO:0000256" key="1">
    <source>
        <dbReference type="ARBA" id="ARBA00001954"/>
    </source>
</evidence>
<evidence type="ECO:0000313" key="6">
    <source>
        <dbReference type="EMBL" id="MCZ4224482.1"/>
    </source>
</evidence>